<sequence length="92" mass="10776">MIEIKDIYGKPTMVMPDQNTIKALEARKQFLLQKIQSNLDNSDNADTGRQSYLIREVVAVEKTINFIKWLINNSEDEMIKNIVERYNTENKN</sequence>
<evidence type="ECO:0000313" key="1">
    <source>
        <dbReference type="EMBL" id="AGS51934.1"/>
    </source>
</evidence>
<proteinExistence type="predicted"/>
<organism evidence="1">
    <name type="scientific">uncultured bacterium contig00003</name>
    <dbReference type="NCBI Taxonomy" id="1181495"/>
    <lineage>
        <taxon>Bacteria</taxon>
        <taxon>environmental samples</taxon>
    </lineage>
</organism>
<name>A0A806KBJ2_9BACT</name>
<dbReference type="EMBL" id="JQ844178">
    <property type="protein sequence ID" value="AGS51934.1"/>
    <property type="molecule type" value="Genomic_DNA"/>
</dbReference>
<accession>A0A806KBJ2</accession>
<dbReference type="AlphaFoldDB" id="A0A806KBJ2"/>
<reference evidence="1" key="1">
    <citation type="submission" date="2012-03" db="EMBL/GenBank/DDBJ databases">
        <title>Functional metagenomics reveals considerable lignocellulase gene clusters in the gut microbiome of a wood-feeding higher termite.</title>
        <authorList>
            <person name="Liu N."/>
        </authorList>
    </citation>
    <scope>NUCLEOTIDE SEQUENCE</scope>
</reference>
<protein>
    <submittedName>
        <fullName evidence="1">Uncharacterized protein</fullName>
    </submittedName>
</protein>